<dbReference type="RefSeq" id="WP_101627929.1">
    <property type="nucleotide sequence ID" value="NZ_PKKJ01000003.1"/>
</dbReference>
<reference evidence="11 12" key="1">
    <citation type="submission" date="2017-12" db="EMBL/GenBank/DDBJ databases">
        <title>Phylogenetic diversity of female urinary microbiome.</title>
        <authorList>
            <person name="Thomas-White K."/>
            <person name="Wolfe A.J."/>
        </authorList>
    </citation>
    <scope>NUCLEOTIDE SEQUENCE [LARGE SCALE GENOMIC DNA]</scope>
    <source>
        <strain evidence="11 12">UMB0250</strain>
    </source>
</reference>
<keyword evidence="8" id="KW-0520">NAD</keyword>
<dbReference type="GO" id="GO:0005829">
    <property type="term" value="C:cytosol"/>
    <property type="evidence" value="ECO:0007669"/>
    <property type="project" value="TreeGrafter"/>
</dbReference>
<dbReference type="InterPro" id="IPR050241">
    <property type="entry name" value="NAD-cap_RNA_hydrolase_NudC"/>
</dbReference>
<evidence type="ECO:0000256" key="1">
    <source>
        <dbReference type="ARBA" id="ARBA00001946"/>
    </source>
</evidence>
<dbReference type="PANTHER" id="PTHR42904:SF6">
    <property type="entry name" value="NAD-CAPPED RNA HYDROLASE NUDT12"/>
    <property type="match status" value="1"/>
</dbReference>
<accession>A0A2I1I5M2</accession>
<dbReference type="GO" id="GO:0035529">
    <property type="term" value="F:NADH pyrophosphatase activity"/>
    <property type="evidence" value="ECO:0007669"/>
    <property type="project" value="TreeGrafter"/>
</dbReference>
<keyword evidence="7" id="KW-0460">Magnesium</keyword>
<dbReference type="EC" id="3.6.1.22" evidence="4"/>
<proteinExistence type="inferred from homology"/>
<dbReference type="GO" id="GO:0046872">
    <property type="term" value="F:metal ion binding"/>
    <property type="evidence" value="ECO:0007669"/>
    <property type="project" value="UniProtKB-KW"/>
</dbReference>
<dbReference type="OrthoDB" id="9791656at2"/>
<evidence type="ECO:0000259" key="10">
    <source>
        <dbReference type="PROSITE" id="PS51462"/>
    </source>
</evidence>
<dbReference type="CDD" id="cd03429">
    <property type="entry name" value="NUDIX_NADH_pyrophosphatase_Nudt13"/>
    <property type="match status" value="1"/>
</dbReference>
<dbReference type="AlphaFoldDB" id="A0A2I1I5M2"/>
<evidence type="ECO:0000256" key="9">
    <source>
        <dbReference type="ARBA" id="ARBA00023679"/>
    </source>
</evidence>
<dbReference type="Pfam" id="PF00293">
    <property type="entry name" value="NUDIX"/>
    <property type="match status" value="1"/>
</dbReference>
<keyword evidence="6" id="KW-0378">Hydrolase</keyword>
<dbReference type="Proteomes" id="UP000234545">
    <property type="component" value="Unassembled WGS sequence"/>
</dbReference>
<evidence type="ECO:0000256" key="6">
    <source>
        <dbReference type="ARBA" id="ARBA00022801"/>
    </source>
</evidence>
<evidence type="ECO:0000256" key="4">
    <source>
        <dbReference type="ARBA" id="ARBA00012381"/>
    </source>
</evidence>
<dbReference type="PROSITE" id="PS00893">
    <property type="entry name" value="NUDIX_BOX"/>
    <property type="match status" value="1"/>
</dbReference>
<dbReference type="InterPro" id="IPR049734">
    <property type="entry name" value="NudC-like_C"/>
</dbReference>
<dbReference type="InterPro" id="IPR015376">
    <property type="entry name" value="Znr_NADH_PPase"/>
</dbReference>
<organism evidence="11 12">
    <name type="scientific">Schaalia turicensis</name>
    <dbReference type="NCBI Taxonomy" id="131111"/>
    <lineage>
        <taxon>Bacteria</taxon>
        <taxon>Bacillati</taxon>
        <taxon>Actinomycetota</taxon>
        <taxon>Actinomycetes</taxon>
        <taxon>Actinomycetales</taxon>
        <taxon>Actinomycetaceae</taxon>
        <taxon>Schaalia</taxon>
    </lineage>
</organism>
<dbReference type="GO" id="GO:0019677">
    <property type="term" value="P:NAD+ catabolic process"/>
    <property type="evidence" value="ECO:0007669"/>
    <property type="project" value="TreeGrafter"/>
</dbReference>
<dbReference type="NCBIfam" id="NF001299">
    <property type="entry name" value="PRK00241.1"/>
    <property type="match status" value="1"/>
</dbReference>
<dbReference type="GO" id="GO:0006742">
    <property type="term" value="P:NADP+ catabolic process"/>
    <property type="evidence" value="ECO:0007669"/>
    <property type="project" value="TreeGrafter"/>
</dbReference>
<dbReference type="PANTHER" id="PTHR42904">
    <property type="entry name" value="NUDIX HYDROLASE, NUDC SUBFAMILY"/>
    <property type="match status" value="1"/>
</dbReference>
<dbReference type="Pfam" id="PF09297">
    <property type="entry name" value="Zn_ribbon_NUD"/>
    <property type="match status" value="1"/>
</dbReference>
<evidence type="ECO:0000256" key="7">
    <source>
        <dbReference type="ARBA" id="ARBA00022842"/>
    </source>
</evidence>
<gene>
    <name evidence="11" type="ORF">CYJ25_04090</name>
</gene>
<dbReference type="Gene3D" id="3.90.79.10">
    <property type="entry name" value="Nucleoside Triphosphate Pyrophosphohydrolase"/>
    <property type="match status" value="1"/>
</dbReference>
<evidence type="ECO:0000256" key="5">
    <source>
        <dbReference type="ARBA" id="ARBA00022723"/>
    </source>
</evidence>
<keyword evidence="5" id="KW-0479">Metal-binding</keyword>
<comment type="catalytic activity">
    <reaction evidence="9">
        <text>a 5'-end NAD(+)-phospho-ribonucleoside in mRNA + H2O = a 5'-end phospho-adenosine-phospho-ribonucleoside in mRNA + beta-nicotinamide D-ribonucleotide + 2 H(+)</text>
        <dbReference type="Rhea" id="RHEA:60876"/>
        <dbReference type="Rhea" id="RHEA-COMP:15698"/>
        <dbReference type="Rhea" id="RHEA-COMP:15719"/>
        <dbReference type="ChEBI" id="CHEBI:14649"/>
        <dbReference type="ChEBI" id="CHEBI:15377"/>
        <dbReference type="ChEBI" id="CHEBI:15378"/>
        <dbReference type="ChEBI" id="CHEBI:144029"/>
        <dbReference type="ChEBI" id="CHEBI:144051"/>
    </reaction>
    <physiologicalReaction direction="left-to-right" evidence="9">
        <dbReference type="Rhea" id="RHEA:60877"/>
    </physiologicalReaction>
</comment>
<dbReference type="Gene3D" id="3.90.79.20">
    <property type="match status" value="1"/>
</dbReference>
<evidence type="ECO:0000256" key="3">
    <source>
        <dbReference type="ARBA" id="ARBA00009595"/>
    </source>
</evidence>
<dbReference type="SUPFAM" id="SSF55811">
    <property type="entry name" value="Nudix"/>
    <property type="match status" value="1"/>
</dbReference>
<comment type="similarity">
    <text evidence="3">Belongs to the Nudix hydrolase family. NudC subfamily.</text>
</comment>
<evidence type="ECO:0000313" key="12">
    <source>
        <dbReference type="Proteomes" id="UP000234545"/>
    </source>
</evidence>
<comment type="cofactor">
    <cofactor evidence="1">
        <name>Mg(2+)</name>
        <dbReference type="ChEBI" id="CHEBI:18420"/>
    </cofactor>
</comment>
<dbReference type="EMBL" id="PKKJ01000003">
    <property type="protein sequence ID" value="PKY66414.1"/>
    <property type="molecule type" value="Genomic_DNA"/>
</dbReference>
<comment type="cofactor">
    <cofactor evidence="2">
        <name>Zn(2+)</name>
        <dbReference type="ChEBI" id="CHEBI:29105"/>
    </cofactor>
</comment>
<evidence type="ECO:0000256" key="2">
    <source>
        <dbReference type="ARBA" id="ARBA00001947"/>
    </source>
</evidence>
<dbReference type="InterPro" id="IPR020084">
    <property type="entry name" value="NUDIX_hydrolase_CS"/>
</dbReference>
<sequence>MTLHLPLVRQTPRALVSVRENVSPRALLERGVKALGAGVSQEDRAGVSSVRAVVVKPNGAIGVIPVRDACAEIELATISTPVALSLIDEATPAYFVGATDDGVGQIVLCLDNDAELPGVQWVHLRWGGHMLGASDCGVALAGVSLATWHASYRFCARCGKPVRSILSGWATECSGCGHVEYPRQDPAVIVRIHDDEDRVLLAHNTAWRTTMCSLIAGFVEAGESPEHAVIREVKEEVGLNVASVEYQATQPWPFPRSQMIGYTARVAVGTPIVPIPDGEEIEWARFFSRSELRDALHSGEVSAPGPTSIAYALLVDWYGSDLPESPSSLDPLRRP</sequence>
<comment type="caution">
    <text evidence="11">The sequence shown here is derived from an EMBL/GenBank/DDBJ whole genome shotgun (WGS) entry which is preliminary data.</text>
</comment>
<dbReference type="InterPro" id="IPR015797">
    <property type="entry name" value="NUDIX_hydrolase-like_dom_sf"/>
</dbReference>
<dbReference type="PROSITE" id="PS51462">
    <property type="entry name" value="NUDIX"/>
    <property type="match status" value="1"/>
</dbReference>
<dbReference type="InterPro" id="IPR000086">
    <property type="entry name" value="NUDIX_hydrolase_dom"/>
</dbReference>
<evidence type="ECO:0000313" key="11">
    <source>
        <dbReference type="EMBL" id="PKY66414.1"/>
    </source>
</evidence>
<evidence type="ECO:0000256" key="8">
    <source>
        <dbReference type="ARBA" id="ARBA00023027"/>
    </source>
</evidence>
<name>A0A2I1I5M2_9ACTO</name>
<feature type="domain" description="Nudix hydrolase" evidence="10">
    <location>
        <begin position="182"/>
        <end position="313"/>
    </location>
</feature>
<protein>
    <recommendedName>
        <fullName evidence="4">NAD(+) diphosphatase</fullName>
        <ecNumber evidence="4">3.6.1.22</ecNumber>
    </recommendedName>
</protein>